<proteinExistence type="predicted"/>
<dbReference type="OrthoDB" id="5189541at2"/>
<dbReference type="EMBL" id="RDBF01000001">
    <property type="protein sequence ID" value="RLV57402.1"/>
    <property type="molecule type" value="Genomic_DNA"/>
</dbReference>
<gene>
    <name evidence="1" type="ORF">D9V41_01830</name>
</gene>
<accession>A0A3L8PTQ6</accession>
<reference evidence="1 2" key="1">
    <citation type="submission" date="2018-10" db="EMBL/GenBank/DDBJ databases">
        <title>Aeromicrobium sp. 9W16Y-2 whole genome shotgun sequence.</title>
        <authorList>
            <person name="Li F."/>
        </authorList>
    </citation>
    <scope>NUCLEOTIDE SEQUENCE [LARGE SCALE GENOMIC DNA]</scope>
    <source>
        <strain evidence="1 2">9W16Y-2</strain>
    </source>
</reference>
<name>A0A3L8PTQ6_9ACTN</name>
<evidence type="ECO:0000313" key="1">
    <source>
        <dbReference type="EMBL" id="RLV57402.1"/>
    </source>
</evidence>
<evidence type="ECO:0008006" key="3">
    <source>
        <dbReference type="Google" id="ProtNLM"/>
    </source>
</evidence>
<sequence>MAEDDVDFVVAAYRDDGDWSVMELPARLGEDFAGLSESLRRFPSEVGVLAMVSVKDDFFVIVRSSGTQVRVLLSDNTAALDYPLAADVAEALDAPDPEDDDSVEPIGDLDILSDLGLASVELSLLCEDDDLYPDEVLLDIAQRLGFREQLETIVG</sequence>
<dbReference type="InterPro" id="IPR023869">
    <property type="entry name" value="tRNA_Adeno_NH3ase_assoc_put"/>
</dbReference>
<keyword evidence="2" id="KW-1185">Reference proteome</keyword>
<evidence type="ECO:0000313" key="2">
    <source>
        <dbReference type="Proteomes" id="UP000282515"/>
    </source>
</evidence>
<comment type="caution">
    <text evidence="1">The sequence shown here is derived from an EMBL/GenBank/DDBJ whole genome shotgun (WGS) entry which is preliminary data.</text>
</comment>
<organism evidence="1 2">
    <name type="scientific">Aeromicrobium phragmitis</name>
    <dbReference type="NCBI Taxonomy" id="2478914"/>
    <lineage>
        <taxon>Bacteria</taxon>
        <taxon>Bacillati</taxon>
        <taxon>Actinomycetota</taxon>
        <taxon>Actinomycetes</taxon>
        <taxon>Propionibacteriales</taxon>
        <taxon>Nocardioidaceae</taxon>
        <taxon>Aeromicrobium</taxon>
    </lineage>
</organism>
<dbReference type="Proteomes" id="UP000282515">
    <property type="component" value="Unassembled WGS sequence"/>
</dbReference>
<dbReference type="AlphaFoldDB" id="A0A3L8PTQ6"/>
<dbReference type="NCBIfam" id="TIGR03941">
    <property type="entry name" value="tRNA_deam_assoc"/>
    <property type="match status" value="1"/>
</dbReference>
<dbReference type="RefSeq" id="WP_121792810.1">
    <property type="nucleotide sequence ID" value="NZ_RDBF01000001.1"/>
</dbReference>
<protein>
    <recommendedName>
        <fullName evidence="3">tRNA adenosine deaminase</fullName>
    </recommendedName>
</protein>